<evidence type="ECO:0000313" key="4">
    <source>
        <dbReference type="EMBL" id="MBP3949649.1"/>
    </source>
</evidence>
<keyword evidence="3" id="KW-0472">Membrane</keyword>
<evidence type="ECO:0000256" key="1">
    <source>
        <dbReference type="SAM" id="Coils"/>
    </source>
</evidence>
<comment type="caution">
    <text evidence="4">The sequence shown here is derived from an EMBL/GenBank/DDBJ whole genome shotgun (WGS) entry which is preliminary data.</text>
</comment>
<name>A0A941ASQ2_9BACI</name>
<gene>
    <name evidence="4" type="ORF">J7W16_00790</name>
</gene>
<protein>
    <recommendedName>
        <fullName evidence="6">Pilus assembly protein PilO</fullName>
    </recommendedName>
</protein>
<keyword evidence="5" id="KW-1185">Reference proteome</keyword>
<dbReference type="RefSeq" id="WP_210595028.1">
    <property type="nucleotide sequence ID" value="NZ_JAGKSQ010000001.1"/>
</dbReference>
<reference evidence="4" key="1">
    <citation type="submission" date="2021-03" db="EMBL/GenBank/DDBJ databases">
        <title>Bacillus suaedae sp. nov., isolated from Suaeda aralocaspica.</title>
        <authorList>
            <person name="Lei R.F.R."/>
        </authorList>
    </citation>
    <scope>NUCLEOTIDE SEQUENCE</scope>
    <source>
        <strain evidence="4">YZJH907-2</strain>
    </source>
</reference>
<dbReference type="InterPro" id="IPR014717">
    <property type="entry name" value="Transl_elong_EF1B/ribsomal_bS6"/>
</dbReference>
<keyword evidence="3" id="KW-1133">Transmembrane helix</keyword>
<dbReference type="AlphaFoldDB" id="A0A941ASQ2"/>
<accession>A0A941ASQ2</accession>
<feature type="region of interest" description="Disordered" evidence="2">
    <location>
        <begin position="228"/>
        <end position="254"/>
    </location>
</feature>
<dbReference type="Gene3D" id="3.30.70.60">
    <property type="match status" value="1"/>
</dbReference>
<evidence type="ECO:0008006" key="6">
    <source>
        <dbReference type="Google" id="ProtNLM"/>
    </source>
</evidence>
<feature type="compositionally biased region" description="Basic and acidic residues" evidence="2">
    <location>
        <begin position="231"/>
        <end position="240"/>
    </location>
</feature>
<dbReference type="EMBL" id="JAGKSQ010000001">
    <property type="protein sequence ID" value="MBP3949649.1"/>
    <property type="molecule type" value="Genomic_DNA"/>
</dbReference>
<evidence type="ECO:0000313" key="5">
    <source>
        <dbReference type="Proteomes" id="UP000678228"/>
    </source>
</evidence>
<feature type="coiled-coil region" evidence="1">
    <location>
        <begin position="39"/>
        <end position="66"/>
    </location>
</feature>
<dbReference type="Proteomes" id="UP000678228">
    <property type="component" value="Unassembled WGS sequence"/>
</dbReference>
<sequence>MVELQPGVKRLLIAFITLLLIAIPFFLYYTYVKPLKLELDRSTQQLETEEQLLASVESELAKRETQITTLNSTGLQKQVPVAPLLDQFLLDLERSEILSESLILNYQFSMSSFEGLESDEAATLEEEMDTRMEEQQTDVTDSDAVNEGEVPTPEGIEKITSQMTVVSPSYDEMMVFLKEIEKLQRITTVNQLTFSGNQEVRLLDQTVDDLQYTIEVSTYYLPGLSELQEDLPTHDHEDPSNKSNPLYYGVKEDQ</sequence>
<feature type="transmembrane region" description="Helical" evidence="3">
    <location>
        <begin position="12"/>
        <end position="31"/>
    </location>
</feature>
<keyword evidence="1" id="KW-0175">Coiled coil</keyword>
<proteinExistence type="predicted"/>
<organism evidence="4 5">
    <name type="scientific">Halalkalibacter suaedae</name>
    <dbReference type="NCBI Taxonomy" id="2822140"/>
    <lineage>
        <taxon>Bacteria</taxon>
        <taxon>Bacillati</taxon>
        <taxon>Bacillota</taxon>
        <taxon>Bacilli</taxon>
        <taxon>Bacillales</taxon>
        <taxon>Bacillaceae</taxon>
        <taxon>Halalkalibacter</taxon>
    </lineage>
</organism>
<keyword evidence="3" id="KW-0812">Transmembrane</keyword>
<evidence type="ECO:0000256" key="2">
    <source>
        <dbReference type="SAM" id="MobiDB-lite"/>
    </source>
</evidence>
<evidence type="ECO:0000256" key="3">
    <source>
        <dbReference type="SAM" id="Phobius"/>
    </source>
</evidence>